<protein>
    <recommendedName>
        <fullName evidence="3">Fungal N-terminal domain-containing protein</fullName>
    </recommendedName>
</protein>
<organism evidence="1 2">
    <name type="scientific">Aspergillus versicolor CBS 583.65</name>
    <dbReference type="NCBI Taxonomy" id="1036611"/>
    <lineage>
        <taxon>Eukaryota</taxon>
        <taxon>Fungi</taxon>
        <taxon>Dikarya</taxon>
        <taxon>Ascomycota</taxon>
        <taxon>Pezizomycotina</taxon>
        <taxon>Eurotiomycetes</taxon>
        <taxon>Eurotiomycetidae</taxon>
        <taxon>Eurotiales</taxon>
        <taxon>Aspergillaceae</taxon>
        <taxon>Aspergillus</taxon>
        <taxon>Aspergillus subgen. Nidulantes</taxon>
    </lineage>
</organism>
<dbReference type="PANTHER" id="PTHR38886">
    <property type="entry name" value="SESA DOMAIN-CONTAINING PROTEIN"/>
    <property type="match status" value="1"/>
</dbReference>
<dbReference type="AlphaFoldDB" id="A0A1L9PIF4"/>
<dbReference type="RefSeq" id="XP_040667076.1">
    <property type="nucleotide sequence ID" value="XM_040812226.1"/>
</dbReference>
<dbReference type="STRING" id="1036611.A0A1L9PIF4"/>
<evidence type="ECO:0008006" key="3">
    <source>
        <dbReference type="Google" id="ProtNLM"/>
    </source>
</evidence>
<keyword evidence="2" id="KW-1185">Reference proteome</keyword>
<dbReference type="GeneID" id="63727737"/>
<gene>
    <name evidence="1" type="ORF">ASPVEDRAFT_40869</name>
</gene>
<reference evidence="2" key="1">
    <citation type="journal article" date="2017" name="Genome Biol.">
        <title>Comparative genomics reveals high biological diversity and specific adaptations in the industrially and medically important fungal genus Aspergillus.</title>
        <authorList>
            <person name="de Vries R.P."/>
            <person name="Riley R."/>
            <person name="Wiebenga A."/>
            <person name="Aguilar-Osorio G."/>
            <person name="Amillis S."/>
            <person name="Uchima C.A."/>
            <person name="Anderluh G."/>
            <person name="Asadollahi M."/>
            <person name="Askin M."/>
            <person name="Barry K."/>
            <person name="Battaglia E."/>
            <person name="Bayram O."/>
            <person name="Benocci T."/>
            <person name="Braus-Stromeyer S.A."/>
            <person name="Caldana C."/>
            <person name="Canovas D."/>
            <person name="Cerqueira G.C."/>
            <person name="Chen F."/>
            <person name="Chen W."/>
            <person name="Choi C."/>
            <person name="Clum A."/>
            <person name="Dos Santos R.A."/>
            <person name="Damasio A.R."/>
            <person name="Diallinas G."/>
            <person name="Emri T."/>
            <person name="Fekete E."/>
            <person name="Flipphi M."/>
            <person name="Freyberg S."/>
            <person name="Gallo A."/>
            <person name="Gournas C."/>
            <person name="Habgood R."/>
            <person name="Hainaut M."/>
            <person name="Harispe M.L."/>
            <person name="Henrissat B."/>
            <person name="Hilden K.S."/>
            <person name="Hope R."/>
            <person name="Hossain A."/>
            <person name="Karabika E."/>
            <person name="Karaffa L."/>
            <person name="Karanyi Z."/>
            <person name="Krasevec N."/>
            <person name="Kuo A."/>
            <person name="Kusch H."/>
            <person name="LaButti K."/>
            <person name="Lagendijk E.L."/>
            <person name="Lapidus A."/>
            <person name="Levasseur A."/>
            <person name="Lindquist E."/>
            <person name="Lipzen A."/>
            <person name="Logrieco A.F."/>
            <person name="MacCabe A."/>
            <person name="Maekelae M.R."/>
            <person name="Malavazi I."/>
            <person name="Melin P."/>
            <person name="Meyer V."/>
            <person name="Mielnichuk N."/>
            <person name="Miskei M."/>
            <person name="Molnar A.P."/>
            <person name="Mule G."/>
            <person name="Ngan C.Y."/>
            <person name="Orejas M."/>
            <person name="Orosz E."/>
            <person name="Ouedraogo J.P."/>
            <person name="Overkamp K.M."/>
            <person name="Park H.-S."/>
            <person name="Perrone G."/>
            <person name="Piumi F."/>
            <person name="Punt P.J."/>
            <person name="Ram A.F."/>
            <person name="Ramon A."/>
            <person name="Rauscher S."/>
            <person name="Record E."/>
            <person name="Riano-Pachon D.M."/>
            <person name="Robert V."/>
            <person name="Roehrig J."/>
            <person name="Ruller R."/>
            <person name="Salamov A."/>
            <person name="Salih N.S."/>
            <person name="Samson R.A."/>
            <person name="Sandor E."/>
            <person name="Sanguinetti M."/>
            <person name="Schuetze T."/>
            <person name="Sepcic K."/>
            <person name="Shelest E."/>
            <person name="Sherlock G."/>
            <person name="Sophianopoulou V."/>
            <person name="Squina F.M."/>
            <person name="Sun H."/>
            <person name="Susca A."/>
            <person name="Todd R.B."/>
            <person name="Tsang A."/>
            <person name="Unkles S.E."/>
            <person name="van de Wiele N."/>
            <person name="van Rossen-Uffink D."/>
            <person name="Oliveira J.V."/>
            <person name="Vesth T.C."/>
            <person name="Visser J."/>
            <person name="Yu J.-H."/>
            <person name="Zhou M."/>
            <person name="Andersen M.R."/>
            <person name="Archer D.B."/>
            <person name="Baker S.E."/>
            <person name="Benoit I."/>
            <person name="Brakhage A.A."/>
            <person name="Braus G.H."/>
            <person name="Fischer R."/>
            <person name="Frisvad J.C."/>
            <person name="Goldman G.H."/>
            <person name="Houbraken J."/>
            <person name="Oakley B."/>
            <person name="Pocsi I."/>
            <person name="Scazzocchio C."/>
            <person name="Seiboth B."/>
            <person name="vanKuyk P.A."/>
            <person name="Wortman J."/>
            <person name="Dyer P.S."/>
            <person name="Grigoriev I.V."/>
        </authorList>
    </citation>
    <scope>NUCLEOTIDE SEQUENCE [LARGE SCALE GENOMIC DNA]</scope>
    <source>
        <strain evidence="2">CBS 583.65</strain>
    </source>
</reference>
<dbReference type="VEuPathDB" id="FungiDB:ASPVEDRAFT_40869"/>
<name>A0A1L9PIF4_ASPVE</name>
<dbReference type="Proteomes" id="UP000184073">
    <property type="component" value="Unassembled WGS sequence"/>
</dbReference>
<dbReference type="PANTHER" id="PTHR38886:SF1">
    <property type="entry name" value="NACHT-NTPASE AND P-LOOP NTPASES N-TERMINAL DOMAIN-CONTAINING PROTEIN"/>
    <property type="match status" value="1"/>
</dbReference>
<accession>A0A1L9PIF4</accession>
<evidence type="ECO:0000313" key="1">
    <source>
        <dbReference type="EMBL" id="OJJ01314.1"/>
    </source>
</evidence>
<proteinExistence type="predicted"/>
<dbReference type="OrthoDB" id="4347210at2759"/>
<evidence type="ECO:0000313" key="2">
    <source>
        <dbReference type="Proteomes" id="UP000184073"/>
    </source>
</evidence>
<dbReference type="EMBL" id="KV878128">
    <property type="protein sequence ID" value="OJJ01314.1"/>
    <property type="molecule type" value="Genomic_DNA"/>
</dbReference>
<sequence length="144" mass="15779">MVAPAFGFSVGDFLAAGGLIVKICKALREAGGAASEYQQVIIELEGLQRCLNHLQALEPDEYNTARVNALRGMALSVRIPLEEFLRKLQQYEQSMGPFASRARLHGASKKAKWAVTVTEEVNRFRAIIVAKTVSINLLIGIHNS</sequence>